<dbReference type="PANTHER" id="PTHR28026:SF9">
    <property type="entry name" value="2-HYDROXY-PALMITIC ACID DIOXYGENASE MPO1"/>
    <property type="match status" value="1"/>
</dbReference>
<dbReference type="Pfam" id="PF06127">
    <property type="entry name" value="Mpo1-like"/>
    <property type="match status" value="1"/>
</dbReference>
<feature type="transmembrane region" description="Helical" evidence="1">
    <location>
        <begin position="12"/>
        <end position="33"/>
    </location>
</feature>
<dbReference type="PANTHER" id="PTHR28026">
    <property type="entry name" value="DUF962 DOMAIN PROTEIN (AFU_ORTHOLOGUE AFUA_8G05310)"/>
    <property type="match status" value="1"/>
</dbReference>
<dbReference type="GO" id="GO:0016020">
    <property type="term" value="C:membrane"/>
    <property type="evidence" value="ECO:0007669"/>
    <property type="project" value="GOC"/>
</dbReference>
<keyword evidence="1" id="KW-0472">Membrane</keyword>
<keyword evidence="3" id="KW-1185">Reference proteome</keyword>
<feature type="transmembrane region" description="Helical" evidence="1">
    <location>
        <begin position="39"/>
        <end position="57"/>
    </location>
</feature>
<dbReference type="Proteomes" id="UP000681075">
    <property type="component" value="Unassembled WGS sequence"/>
</dbReference>
<name>A0A8S8X911_9PROT</name>
<keyword evidence="1" id="KW-0812">Transmembrane</keyword>
<proteinExistence type="predicted"/>
<gene>
    <name evidence="2" type="ORF">TMPK1_27050</name>
</gene>
<comment type="caution">
    <text evidence="2">The sequence shown here is derived from an EMBL/GenBank/DDBJ whole genome shotgun (WGS) entry which is preliminary data.</text>
</comment>
<feature type="transmembrane region" description="Helical" evidence="1">
    <location>
        <begin position="64"/>
        <end position="81"/>
    </location>
</feature>
<dbReference type="AlphaFoldDB" id="A0A8S8X911"/>
<evidence type="ECO:0000313" key="2">
    <source>
        <dbReference type="EMBL" id="GIL40468.1"/>
    </source>
</evidence>
<keyword evidence="1" id="KW-1133">Transmembrane helix</keyword>
<evidence type="ECO:0000313" key="3">
    <source>
        <dbReference type="Proteomes" id="UP000681075"/>
    </source>
</evidence>
<evidence type="ECO:0000256" key="1">
    <source>
        <dbReference type="SAM" id="Phobius"/>
    </source>
</evidence>
<reference evidence="2" key="1">
    <citation type="submission" date="2021-02" db="EMBL/GenBank/DDBJ databases">
        <title>Genome sequence of Rhodospirillales sp. strain TMPK1 isolated from soil.</title>
        <authorList>
            <person name="Nakai R."/>
            <person name="Kusada H."/>
            <person name="Tamaki H."/>
        </authorList>
    </citation>
    <scope>NUCLEOTIDE SEQUENCE</scope>
    <source>
        <strain evidence="2">TMPK1</strain>
    </source>
</reference>
<dbReference type="GO" id="GO:0046521">
    <property type="term" value="P:sphingoid catabolic process"/>
    <property type="evidence" value="ECO:0007669"/>
    <property type="project" value="TreeGrafter"/>
</dbReference>
<dbReference type="EMBL" id="BOPV01000001">
    <property type="protein sequence ID" value="GIL40468.1"/>
    <property type="molecule type" value="Genomic_DNA"/>
</dbReference>
<organism evidence="2 3">
    <name type="scientific">Roseiterribacter gracilis</name>
    <dbReference type="NCBI Taxonomy" id="2812848"/>
    <lineage>
        <taxon>Bacteria</taxon>
        <taxon>Pseudomonadati</taxon>
        <taxon>Pseudomonadota</taxon>
        <taxon>Alphaproteobacteria</taxon>
        <taxon>Rhodospirillales</taxon>
        <taxon>Roseiterribacteraceae</taxon>
        <taxon>Roseiterribacter</taxon>
    </lineage>
</organism>
<protein>
    <submittedName>
        <fullName evidence="2">Uncharacterized protein</fullName>
    </submittedName>
</protein>
<accession>A0A8S8X911</accession>
<sequence>MVAIDVGTAAVRLPGGLTLAELLVAATLLLWLWMDVQLGVALAVPLVLVTWGAHLLAANAPDRVLPVFLVLFVAGWALQFYGHSAFEGKRPAFLSNLFQTLVAPLFLMDEAFRAIGLRH</sequence>
<dbReference type="InterPro" id="IPR009305">
    <property type="entry name" value="Mpo1-like"/>
</dbReference>